<dbReference type="InterPro" id="IPR025736">
    <property type="entry name" value="PucR_C-HTH_dom"/>
</dbReference>
<keyword evidence="4" id="KW-1185">Reference proteome</keyword>
<protein>
    <submittedName>
        <fullName evidence="3">Purine catabolism regulatory protein-like family</fullName>
    </submittedName>
</protein>
<name>A0ABM9ZVL3_9BACT</name>
<dbReference type="EMBL" id="ADFP01000054">
    <property type="protein sequence ID" value="EFB90957.1"/>
    <property type="molecule type" value="Genomic_DNA"/>
</dbReference>
<feature type="domain" description="PucR C-terminal helix-turn-helix" evidence="2">
    <location>
        <begin position="305"/>
        <end position="347"/>
    </location>
</feature>
<evidence type="ECO:0000259" key="2">
    <source>
        <dbReference type="Pfam" id="PF13556"/>
    </source>
</evidence>
<dbReference type="RefSeq" id="WP_009164581.1">
    <property type="nucleotide sequence ID" value="NZ_ADFP01000054.1"/>
</dbReference>
<dbReference type="Gene3D" id="1.10.10.2840">
    <property type="entry name" value="PucR C-terminal helix-turn-helix domain"/>
    <property type="match status" value="1"/>
</dbReference>
<dbReference type="Proteomes" id="UP000006462">
    <property type="component" value="Unassembled WGS sequence"/>
</dbReference>
<reference evidence="3 4" key="1">
    <citation type="submission" date="2009-12" db="EMBL/GenBank/DDBJ databases">
        <authorList>
            <person name="Shrivastava S."/>
            <person name="Madupu R."/>
            <person name="Durkin A.S."/>
            <person name="Torralba M."/>
            <person name="Methe B."/>
            <person name="Sutton G.G."/>
            <person name="Strausberg R.L."/>
            <person name="Nelson K.E."/>
        </authorList>
    </citation>
    <scope>NUCLEOTIDE SEQUENCE [LARGE SCALE GENOMIC DNA]</scope>
    <source>
        <strain evidence="3 4">W5455</strain>
    </source>
</reference>
<organism evidence="3 4">
    <name type="scientific">Pyramidobacter piscolens W5455</name>
    <dbReference type="NCBI Taxonomy" id="352165"/>
    <lineage>
        <taxon>Bacteria</taxon>
        <taxon>Thermotogati</taxon>
        <taxon>Synergistota</taxon>
        <taxon>Synergistia</taxon>
        <taxon>Synergistales</taxon>
        <taxon>Dethiosulfovibrionaceae</taxon>
        <taxon>Pyramidobacter</taxon>
    </lineage>
</organism>
<evidence type="ECO:0000259" key="1">
    <source>
        <dbReference type="Pfam" id="PF07905"/>
    </source>
</evidence>
<gene>
    <name evidence="3" type="ORF">HMPREF7215_1959</name>
</gene>
<evidence type="ECO:0000313" key="3">
    <source>
        <dbReference type="EMBL" id="EFB90957.1"/>
    </source>
</evidence>
<dbReference type="InterPro" id="IPR012914">
    <property type="entry name" value="PucR_dom"/>
</dbReference>
<dbReference type="Pfam" id="PF07905">
    <property type="entry name" value="PucR"/>
    <property type="match status" value="1"/>
</dbReference>
<feature type="domain" description="Purine catabolism PurC-like" evidence="1">
    <location>
        <begin position="6"/>
        <end position="125"/>
    </location>
</feature>
<accession>A0ABM9ZVL3</accession>
<comment type="caution">
    <text evidence="3">The sequence shown here is derived from an EMBL/GenBank/DDBJ whole genome shotgun (WGS) entry which is preliminary data.</text>
</comment>
<dbReference type="InterPro" id="IPR042070">
    <property type="entry name" value="PucR_C-HTH_sf"/>
</dbReference>
<proteinExistence type="predicted"/>
<dbReference type="PANTHER" id="PTHR33744">
    <property type="entry name" value="CARBOHYDRATE DIACID REGULATOR"/>
    <property type="match status" value="1"/>
</dbReference>
<evidence type="ECO:0000313" key="4">
    <source>
        <dbReference type="Proteomes" id="UP000006462"/>
    </source>
</evidence>
<sequence>MFTVADMLELPVFAGHEIAAGKKGTGNRVRFIDFIEIPDPSGWCRPDTFSFTTGYAFRNNPEQICRIIRVLSAGRAAGLGVKLGRFISAIPPEAFSLADELDFPLVILPKGLAYAVVSRTVMREIFRTERSCRDDAGEPLSLFQLEQDPVGLLESLKRQGWESSRSVWSLQWENLPPQRPSLPPPRAFQYSANSSLRMLVAQLPGERAENFIEFLKCHLIQQLEHQSLGLSGPAPLEDIVQSFAEAKTALQLGAQLGFDEGVFVYSELELLDLLKKNRPLSELREAASRCLRPLFDEDARKRSNLVQTLRVWFACDGSSEKAAQRLHIHRNTLLYRHRRIMELLPLNRYGSTLFHLALFFLCAKNSAGEES</sequence>
<dbReference type="InterPro" id="IPR051448">
    <property type="entry name" value="CdaR-like_regulators"/>
</dbReference>
<dbReference type="Pfam" id="PF13556">
    <property type="entry name" value="HTH_30"/>
    <property type="match status" value="1"/>
</dbReference>